<feature type="signal peptide" evidence="3">
    <location>
        <begin position="1"/>
        <end position="23"/>
    </location>
</feature>
<keyword evidence="3" id="KW-0732">Signal</keyword>
<dbReference type="PANTHER" id="PTHR30469">
    <property type="entry name" value="MULTIDRUG RESISTANCE PROTEIN MDTA"/>
    <property type="match status" value="1"/>
</dbReference>
<evidence type="ECO:0000256" key="3">
    <source>
        <dbReference type="SAM" id="SignalP"/>
    </source>
</evidence>
<organism evidence="7 8">
    <name type="scientific">Tabrizicola soli</name>
    <dbReference type="NCBI Taxonomy" id="2185115"/>
    <lineage>
        <taxon>Bacteria</taxon>
        <taxon>Pseudomonadati</taxon>
        <taxon>Pseudomonadota</taxon>
        <taxon>Alphaproteobacteria</taxon>
        <taxon>Rhodobacterales</taxon>
        <taxon>Paracoccaceae</taxon>
        <taxon>Tabrizicola</taxon>
    </lineage>
</organism>
<dbReference type="PANTHER" id="PTHR30469:SF15">
    <property type="entry name" value="HLYD FAMILY OF SECRETION PROTEINS"/>
    <property type="match status" value="1"/>
</dbReference>
<dbReference type="InterPro" id="IPR006143">
    <property type="entry name" value="RND_pump_MFP"/>
</dbReference>
<dbReference type="InterPro" id="IPR058792">
    <property type="entry name" value="Beta-barrel_RND_2"/>
</dbReference>
<feature type="domain" description="CusB-like beta-barrel" evidence="5">
    <location>
        <begin position="240"/>
        <end position="308"/>
    </location>
</feature>
<dbReference type="Gene3D" id="2.40.50.100">
    <property type="match status" value="1"/>
</dbReference>
<dbReference type="InterPro" id="IPR058637">
    <property type="entry name" value="YknX-like_C"/>
</dbReference>
<dbReference type="Proteomes" id="UP001595445">
    <property type="component" value="Unassembled WGS sequence"/>
</dbReference>
<feature type="domain" description="YknX-like C-terminal permuted SH3-like" evidence="6">
    <location>
        <begin position="315"/>
        <end position="381"/>
    </location>
</feature>
<dbReference type="InterPro" id="IPR058625">
    <property type="entry name" value="MdtA-like_BSH"/>
</dbReference>
<accession>A0ABV7DW37</accession>
<dbReference type="Pfam" id="PF25954">
    <property type="entry name" value="Beta-barrel_RND_2"/>
    <property type="match status" value="1"/>
</dbReference>
<dbReference type="Gene3D" id="2.40.30.170">
    <property type="match status" value="1"/>
</dbReference>
<feature type="chain" id="PRO_5046162638" evidence="3">
    <location>
        <begin position="24"/>
        <end position="389"/>
    </location>
</feature>
<dbReference type="Pfam" id="PF25917">
    <property type="entry name" value="BSH_RND"/>
    <property type="match status" value="1"/>
</dbReference>
<dbReference type="RefSeq" id="WP_242070007.1">
    <property type="nucleotide sequence ID" value="NZ_JAEACP010000001.1"/>
</dbReference>
<feature type="coiled-coil region" evidence="2">
    <location>
        <begin position="170"/>
        <end position="204"/>
    </location>
</feature>
<evidence type="ECO:0000259" key="4">
    <source>
        <dbReference type="Pfam" id="PF25917"/>
    </source>
</evidence>
<evidence type="ECO:0000259" key="5">
    <source>
        <dbReference type="Pfam" id="PF25954"/>
    </source>
</evidence>
<evidence type="ECO:0000313" key="8">
    <source>
        <dbReference type="Proteomes" id="UP001595445"/>
    </source>
</evidence>
<dbReference type="Gene3D" id="1.10.287.470">
    <property type="entry name" value="Helix hairpin bin"/>
    <property type="match status" value="1"/>
</dbReference>
<name>A0ABV7DW37_9RHOB</name>
<keyword evidence="2" id="KW-0175">Coiled coil</keyword>
<evidence type="ECO:0000313" key="7">
    <source>
        <dbReference type="EMBL" id="MFC3087348.1"/>
    </source>
</evidence>
<dbReference type="SUPFAM" id="SSF111369">
    <property type="entry name" value="HlyD-like secretion proteins"/>
    <property type="match status" value="1"/>
</dbReference>
<comment type="caution">
    <text evidence="7">The sequence shown here is derived from an EMBL/GenBank/DDBJ whole genome shotgun (WGS) entry which is preliminary data.</text>
</comment>
<sequence>MRATPTLMLAAALALGPALPLPAEETAIAPAAEALPAITVSQVVPLPLAERIIASGLVAAVEEVQVAPLIEGQPLEELRADVGDMVAEGQVLAVLSKSTLELQRAEAVASLAAARSGIAQGEAQLVEAEAAAAEAGRVAERTLKLREQGTAAQAQADAASANATSATARVTVAKQALEAARAQLALAEARLENVDLQLSRTEVKAPVAGEIVARNARIGAIATAAGQPMFVITRDAALELRADVAEADILRLAPGQKARLRVVGMTEPLEGVVRLVEPVIDAATRLGRARISVEAEGLRPGMFVEAEILVAEREGLAVPVSALGSSPEGAVVMRVRDGVVERVVVTTGIRDGGLVEIAEGLAAGDTVVTKAGAFVRAGDRINPVPAVTD</sequence>
<dbReference type="Gene3D" id="2.40.420.20">
    <property type="match status" value="1"/>
</dbReference>
<reference evidence="8" key="1">
    <citation type="journal article" date="2019" name="Int. J. Syst. Evol. Microbiol.">
        <title>The Global Catalogue of Microorganisms (GCM) 10K type strain sequencing project: providing services to taxonomists for standard genome sequencing and annotation.</title>
        <authorList>
            <consortium name="The Broad Institute Genomics Platform"/>
            <consortium name="The Broad Institute Genome Sequencing Center for Infectious Disease"/>
            <person name="Wu L."/>
            <person name="Ma J."/>
        </authorList>
    </citation>
    <scope>NUCLEOTIDE SEQUENCE [LARGE SCALE GENOMIC DNA]</scope>
    <source>
        <strain evidence="8">KCTC 62102</strain>
    </source>
</reference>
<protein>
    <submittedName>
        <fullName evidence="7">Efflux RND transporter periplasmic adaptor subunit</fullName>
    </submittedName>
</protein>
<proteinExistence type="inferred from homology"/>
<keyword evidence="8" id="KW-1185">Reference proteome</keyword>
<gene>
    <name evidence="7" type="ORF">ACFOD6_14945</name>
</gene>
<evidence type="ECO:0000256" key="2">
    <source>
        <dbReference type="SAM" id="Coils"/>
    </source>
</evidence>
<evidence type="ECO:0000259" key="6">
    <source>
        <dbReference type="Pfam" id="PF25989"/>
    </source>
</evidence>
<dbReference type="EMBL" id="JBHRSM010000025">
    <property type="protein sequence ID" value="MFC3087348.1"/>
    <property type="molecule type" value="Genomic_DNA"/>
</dbReference>
<comment type="similarity">
    <text evidence="1">Belongs to the membrane fusion protein (MFP) (TC 8.A.1) family.</text>
</comment>
<feature type="domain" description="Multidrug resistance protein MdtA-like barrel-sandwich hybrid" evidence="4">
    <location>
        <begin position="63"/>
        <end position="232"/>
    </location>
</feature>
<evidence type="ECO:0000256" key="1">
    <source>
        <dbReference type="ARBA" id="ARBA00009477"/>
    </source>
</evidence>
<dbReference type="NCBIfam" id="TIGR01730">
    <property type="entry name" value="RND_mfp"/>
    <property type="match status" value="1"/>
</dbReference>
<dbReference type="Pfam" id="PF25989">
    <property type="entry name" value="YknX_C"/>
    <property type="match status" value="1"/>
</dbReference>